<keyword evidence="3" id="KW-1185">Reference proteome</keyword>
<reference evidence="2" key="1">
    <citation type="submission" date="2023-10" db="EMBL/GenBank/DDBJ databases">
        <authorList>
            <person name="Chen Y."/>
            <person name="Shah S."/>
            <person name="Dougan E. K."/>
            <person name="Thang M."/>
            <person name="Chan C."/>
        </authorList>
    </citation>
    <scope>NUCLEOTIDE SEQUENCE [LARGE SCALE GENOMIC DNA]</scope>
</reference>
<sequence>MVKSGMSLDRRTNLALCYKKLGRPAKAVKLLRVSYAAEELHYGKGHLSTAGTLGHLAEAHGARGNLGKMRSLLAESLGLLDDHFGHDHEAPASSWPRPASPAASPGTSRRRAGCATGPCAPGGTAAVRRTGT</sequence>
<evidence type="ECO:0000313" key="3">
    <source>
        <dbReference type="Proteomes" id="UP001189429"/>
    </source>
</evidence>
<dbReference type="EMBL" id="CAUYUJ010009571">
    <property type="protein sequence ID" value="CAK0827164.1"/>
    <property type="molecule type" value="Genomic_DNA"/>
</dbReference>
<feature type="compositionally biased region" description="Low complexity" evidence="1">
    <location>
        <begin position="91"/>
        <end position="126"/>
    </location>
</feature>
<comment type="caution">
    <text evidence="2">The sequence shown here is derived from an EMBL/GenBank/DDBJ whole genome shotgun (WGS) entry which is preliminary data.</text>
</comment>
<proteinExistence type="predicted"/>
<gene>
    <name evidence="2" type="ORF">PCOR1329_LOCUS26773</name>
</gene>
<feature type="region of interest" description="Disordered" evidence="1">
    <location>
        <begin position="85"/>
        <end position="132"/>
    </location>
</feature>
<protein>
    <recommendedName>
        <fullName evidence="4">Tetratricopeptide repeat protein</fullName>
    </recommendedName>
</protein>
<accession>A0ABN9S5R1</accession>
<dbReference type="SUPFAM" id="SSF48452">
    <property type="entry name" value="TPR-like"/>
    <property type="match status" value="1"/>
</dbReference>
<dbReference type="InterPro" id="IPR011990">
    <property type="entry name" value="TPR-like_helical_dom_sf"/>
</dbReference>
<evidence type="ECO:0000256" key="1">
    <source>
        <dbReference type="SAM" id="MobiDB-lite"/>
    </source>
</evidence>
<dbReference type="Gene3D" id="1.25.40.10">
    <property type="entry name" value="Tetratricopeptide repeat domain"/>
    <property type="match status" value="1"/>
</dbReference>
<evidence type="ECO:0008006" key="4">
    <source>
        <dbReference type="Google" id="ProtNLM"/>
    </source>
</evidence>
<dbReference type="Proteomes" id="UP001189429">
    <property type="component" value="Unassembled WGS sequence"/>
</dbReference>
<organism evidence="2 3">
    <name type="scientific">Prorocentrum cordatum</name>
    <dbReference type="NCBI Taxonomy" id="2364126"/>
    <lineage>
        <taxon>Eukaryota</taxon>
        <taxon>Sar</taxon>
        <taxon>Alveolata</taxon>
        <taxon>Dinophyceae</taxon>
        <taxon>Prorocentrales</taxon>
        <taxon>Prorocentraceae</taxon>
        <taxon>Prorocentrum</taxon>
    </lineage>
</organism>
<name>A0ABN9S5R1_9DINO</name>
<evidence type="ECO:0000313" key="2">
    <source>
        <dbReference type="EMBL" id="CAK0827164.1"/>
    </source>
</evidence>